<dbReference type="CDD" id="cd03135">
    <property type="entry name" value="GATase1_DJ-1"/>
    <property type="match status" value="1"/>
</dbReference>
<dbReference type="InterPro" id="IPR002818">
    <property type="entry name" value="DJ-1/PfpI"/>
</dbReference>
<dbReference type="AlphaFoldDB" id="A0A1M5XSR7"/>
<accession>A0A1M5XSR7</accession>
<gene>
    <name evidence="2" type="ORF">SAMN02745941_01620</name>
</gene>
<evidence type="ECO:0000259" key="1">
    <source>
        <dbReference type="Pfam" id="PF01965"/>
    </source>
</evidence>
<sequence length="200" mass="22450">MKKILLLLAKGFETYEASVFIDVLGWNLLDGDKTTKIVTCGINREVVSTFGLVVHTDITLEEVNVDDYEALAIPGGFEEYGFYEDSYSEEFLNLIREFYNKDKIIASICVAALPLGKSGILTNKRATTYNLNNGNRQKQLKEFGVDVINEPVVVDGKIITCWNPSTAIDVAFKLLELLTSKSNTDYIKEIMGFKKNENNQ</sequence>
<evidence type="ECO:0000313" key="3">
    <source>
        <dbReference type="Proteomes" id="UP000184241"/>
    </source>
</evidence>
<organism evidence="2 3">
    <name type="scientific">Clostridium intestinale DSM 6191</name>
    <dbReference type="NCBI Taxonomy" id="1121320"/>
    <lineage>
        <taxon>Bacteria</taxon>
        <taxon>Bacillati</taxon>
        <taxon>Bacillota</taxon>
        <taxon>Clostridia</taxon>
        <taxon>Eubacteriales</taxon>
        <taxon>Clostridiaceae</taxon>
        <taxon>Clostridium</taxon>
    </lineage>
</organism>
<dbReference type="Pfam" id="PF01965">
    <property type="entry name" value="DJ-1_PfpI"/>
    <property type="match status" value="1"/>
</dbReference>
<name>A0A1M5XSR7_9CLOT</name>
<dbReference type="SUPFAM" id="SSF52317">
    <property type="entry name" value="Class I glutamine amidotransferase-like"/>
    <property type="match status" value="1"/>
</dbReference>
<dbReference type="Proteomes" id="UP000184241">
    <property type="component" value="Unassembled WGS sequence"/>
</dbReference>
<dbReference type="RefSeq" id="WP_073018473.1">
    <property type="nucleotide sequence ID" value="NZ_FQXU01000005.1"/>
</dbReference>
<evidence type="ECO:0000313" key="2">
    <source>
        <dbReference type="EMBL" id="SHI02875.1"/>
    </source>
</evidence>
<dbReference type="PANTHER" id="PTHR48094:SF5">
    <property type="entry name" value="PROTEIN DJ-1 HOMOLOG"/>
    <property type="match status" value="1"/>
</dbReference>
<dbReference type="InterPro" id="IPR029062">
    <property type="entry name" value="Class_I_gatase-like"/>
</dbReference>
<dbReference type="GO" id="GO:0005737">
    <property type="term" value="C:cytoplasm"/>
    <property type="evidence" value="ECO:0007669"/>
    <property type="project" value="TreeGrafter"/>
</dbReference>
<proteinExistence type="predicted"/>
<dbReference type="EMBL" id="FQXU01000005">
    <property type="protein sequence ID" value="SHI02875.1"/>
    <property type="molecule type" value="Genomic_DNA"/>
</dbReference>
<dbReference type="Gene3D" id="3.40.50.880">
    <property type="match status" value="1"/>
</dbReference>
<feature type="domain" description="DJ-1/PfpI" evidence="1">
    <location>
        <begin position="2"/>
        <end position="176"/>
    </location>
</feature>
<dbReference type="InterPro" id="IPR050325">
    <property type="entry name" value="Prot/Nucl_acid_deglycase"/>
</dbReference>
<protein>
    <submittedName>
        <fullName evidence="2">4-methyl-5(B-hydroxyethyl)-thiazole monophosphate biosynthesis</fullName>
    </submittedName>
</protein>
<reference evidence="2 3" key="1">
    <citation type="submission" date="2016-11" db="EMBL/GenBank/DDBJ databases">
        <authorList>
            <person name="Jaros S."/>
            <person name="Januszkiewicz K."/>
            <person name="Wedrychowicz H."/>
        </authorList>
    </citation>
    <scope>NUCLEOTIDE SEQUENCE [LARGE SCALE GENOMIC DNA]</scope>
    <source>
        <strain evidence="2 3">DSM 6191</strain>
    </source>
</reference>
<dbReference type="PANTHER" id="PTHR48094">
    <property type="entry name" value="PROTEIN/NUCLEIC ACID DEGLYCASE DJ-1-RELATED"/>
    <property type="match status" value="1"/>
</dbReference>